<sequence>MRTVDVVETFEASAAEVARLLVRTAGADLTVIAKLATGDGLAAARREVQFFEQLAPGWPHPAPQYLGAHDTGDAVLLLTEDLGRTGYRVVGTEVSDEQLYGAIDVVAGVHAHFWNWTAPAEFEPSVTSSSQAWPPDAITRHAAAVRRAADEFFAATTGLERSERAVLDEVLTSWEPQFQARVAGRQQLTLIHGDFHFLGNIFFTAGNPRPKVIDWSELKPGLAPHDLAYSLSALPSRQHDAVELLRHYWKALDVPEYSWELCSWDFRFSVFSNLFQSVFQQSVRWYRASLTALDALDSRSTLSGQPGSGSVRPKPGSSDRTR</sequence>
<protein>
    <recommendedName>
        <fullName evidence="2">Aminoglycoside phosphotransferase domain-containing protein</fullName>
    </recommendedName>
</protein>
<dbReference type="RefSeq" id="WP_209694916.1">
    <property type="nucleotide sequence ID" value="NZ_BAAAVU010000009.1"/>
</dbReference>
<dbReference type="InterPro" id="IPR002575">
    <property type="entry name" value="Aminoglycoside_PTrfase"/>
</dbReference>
<dbReference type="EMBL" id="JAGINT010000001">
    <property type="protein sequence ID" value="MBP2352106.1"/>
    <property type="molecule type" value="Genomic_DNA"/>
</dbReference>
<evidence type="ECO:0000256" key="1">
    <source>
        <dbReference type="SAM" id="MobiDB-lite"/>
    </source>
</evidence>
<dbReference type="Proteomes" id="UP000755585">
    <property type="component" value="Unassembled WGS sequence"/>
</dbReference>
<comment type="caution">
    <text evidence="3">The sequence shown here is derived from an EMBL/GenBank/DDBJ whole genome shotgun (WGS) entry which is preliminary data.</text>
</comment>
<keyword evidence="4" id="KW-1185">Reference proteome</keyword>
<accession>A0ABS4UKP2</accession>
<name>A0ABS4UKP2_9ACTN</name>
<evidence type="ECO:0000313" key="3">
    <source>
        <dbReference type="EMBL" id="MBP2352106.1"/>
    </source>
</evidence>
<feature type="region of interest" description="Disordered" evidence="1">
    <location>
        <begin position="301"/>
        <end position="322"/>
    </location>
</feature>
<dbReference type="SUPFAM" id="SSF56112">
    <property type="entry name" value="Protein kinase-like (PK-like)"/>
    <property type="match status" value="1"/>
</dbReference>
<dbReference type="Gene3D" id="3.90.1200.10">
    <property type="match status" value="1"/>
</dbReference>
<organism evidence="3 4">
    <name type="scientific">Kribbella aluminosa</name>
    <dbReference type="NCBI Taxonomy" id="416017"/>
    <lineage>
        <taxon>Bacteria</taxon>
        <taxon>Bacillati</taxon>
        <taxon>Actinomycetota</taxon>
        <taxon>Actinomycetes</taxon>
        <taxon>Propionibacteriales</taxon>
        <taxon>Kribbellaceae</taxon>
        <taxon>Kribbella</taxon>
    </lineage>
</organism>
<proteinExistence type="predicted"/>
<feature type="domain" description="Aminoglycoside phosphotransferase" evidence="2">
    <location>
        <begin position="19"/>
        <end position="240"/>
    </location>
</feature>
<gene>
    <name evidence="3" type="ORF">JOF29_003189</name>
</gene>
<reference evidence="3 4" key="1">
    <citation type="submission" date="2021-03" db="EMBL/GenBank/DDBJ databases">
        <title>Sequencing the genomes of 1000 actinobacteria strains.</title>
        <authorList>
            <person name="Klenk H.-P."/>
        </authorList>
    </citation>
    <scope>NUCLEOTIDE SEQUENCE [LARGE SCALE GENOMIC DNA]</scope>
    <source>
        <strain evidence="3 4">DSM 18824</strain>
    </source>
</reference>
<dbReference type="InterPro" id="IPR011009">
    <property type="entry name" value="Kinase-like_dom_sf"/>
</dbReference>
<dbReference type="Pfam" id="PF01636">
    <property type="entry name" value="APH"/>
    <property type="match status" value="1"/>
</dbReference>
<evidence type="ECO:0000259" key="2">
    <source>
        <dbReference type="Pfam" id="PF01636"/>
    </source>
</evidence>
<evidence type="ECO:0000313" key="4">
    <source>
        <dbReference type="Proteomes" id="UP000755585"/>
    </source>
</evidence>